<dbReference type="AlphaFoldDB" id="A0A7L9U8S5"/>
<feature type="transmembrane region" description="Helical" evidence="1">
    <location>
        <begin position="20"/>
        <end position="49"/>
    </location>
</feature>
<organism evidence="2 3">
    <name type="scientific">Massilia litorea</name>
    <dbReference type="NCBI Taxonomy" id="2769491"/>
    <lineage>
        <taxon>Bacteria</taxon>
        <taxon>Pseudomonadati</taxon>
        <taxon>Pseudomonadota</taxon>
        <taxon>Betaproteobacteria</taxon>
        <taxon>Burkholderiales</taxon>
        <taxon>Oxalobacteraceae</taxon>
        <taxon>Telluria group</taxon>
        <taxon>Massilia</taxon>
    </lineage>
</organism>
<protein>
    <submittedName>
        <fullName evidence="2">Uncharacterized protein</fullName>
    </submittedName>
</protein>
<evidence type="ECO:0000313" key="2">
    <source>
        <dbReference type="EMBL" id="QOL50829.1"/>
    </source>
</evidence>
<reference evidence="2 3" key="1">
    <citation type="submission" date="2020-10" db="EMBL/GenBank/DDBJ databases">
        <title>Genome sequencing of Massilia sp. LPB0304.</title>
        <authorList>
            <person name="Kim J."/>
        </authorList>
    </citation>
    <scope>NUCLEOTIDE SEQUENCE [LARGE SCALE GENOMIC DNA]</scope>
    <source>
        <strain evidence="2 3">LPB0304</strain>
    </source>
</reference>
<proteinExistence type="predicted"/>
<name>A0A7L9U8S5_9BURK</name>
<accession>A0A7L9U8S5</accession>
<dbReference type="KEGG" id="mlir:LPB04_05955"/>
<dbReference type="Proteomes" id="UP000593875">
    <property type="component" value="Chromosome"/>
</dbReference>
<sequence>MPFVDALTHLSLPMLPVAELVRAALVLSLLASLLMFFRPLLSGLLRALVLTVRPRTPRRQPSAGVGA</sequence>
<keyword evidence="1" id="KW-0812">Transmembrane</keyword>
<keyword evidence="1" id="KW-0472">Membrane</keyword>
<gene>
    <name evidence="2" type="ORF">LPB04_05955</name>
</gene>
<dbReference type="EMBL" id="CP062941">
    <property type="protein sequence ID" value="QOL50829.1"/>
    <property type="molecule type" value="Genomic_DNA"/>
</dbReference>
<evidence type="ECO:0000313" key="3">
    <source>
        <dbReference type="Proteomes" id="UP000593875"/>
    </source>
</evidence>
<keyword evidence="1" id="KW-1133">Transmembrane helix</keyword>
<evidence type="ECO:0000256" key="1">
    <source>
        <dbReference type="SAM" id="Phobius"/>
    </source>
</evidence>
<dbReference type="RefSeq" id="WP_193687815.1">
    <property type="nucleotide sequence ID" value="NZ_CP062941.1"/>
</dbReference>
<keyword evidence="3" id="KW-1185">Reference proteome</keyword>